<proteinExistence type="predicted"/>
<evidence type="ECO:0000313" key="2">
    <source>
        <dbReference type="Proteomes" id="UP000034795"/>
    </source>
</evidence>
<dbReference type="Gene3D" id="2.60.120.1140">
    <property type="entry name" value="Protein of unknown function DUF192"/>
    <property type="match status" value="1"/>
</dbReference>
<sequence>MSFFVCVRNKWLVGGVLCFVFLIGVVFGLSLGETRTSGIVLCPDGFSISVLIADEHHEQVQGLSGTSVLEENEGVLFLYKEAGYPVHWMKDMFISIDLLWLLDGEIVFMVENAPIPSGGEIAHYRPEALANQVLEVPAGFVQKHGLSVGDHLDVHIP</sequence>
<dbReference type="AlphaFoldDB" id="A0A0G1Q9Q1"/>
<dbReference type="EMBL" id="LCMS01000001">
    <property type="protein sequence ID" value="KKU41781.1"/>
    <property type="molecule type" value="Genomic_DNA"/>
</dbReference>
<evidence type="ECO:0000313" key="1">
    <source>
        <dbReference type="EMBL" id="KKU41781.1"/>
    </source>
</evidence>
<dbReference type="Pfam" id="PF02643">
    <property type="entry name" value="DUF192"/>
    <property type="match status" value="1"/>
</dbReference>
<accession>A0A0G1Q9Q1</accession>
<dbReference type="InterPro" id="IPR038695">
    <property type="entry name" value="Saro_0823-like_sf"/>
</dbReference>
<dbReference type="PANTHER" id="PTHR37953">
    <property type="entry name" value="UPF0127 PROTEIN MJ1496"/>
    <property type="match status" value="1"/>
</dbReference>
<evidence type="ECO:0008006" key="3">
    <source>
        <dbReference type="Google" id="ProtNLM"/>
    </source>
</evidence>
<comment type="caution">
    <text evidence="1">The sequence shown here is derived from an EMBL/GenBank/DDBJ whole genome shotgun (WGS) entry which is preliminary data.</text>
</comment>
<name>A0A0G1Q9Q1_9BACT</name>
<gene>
    <name evidence="1" type="ORF">UX57_C0001G0005</name>
</gene>
<organism evidence="1 2">
    <name type="scientific">Candidatus Uhrbacteria bacterium GW2011_GWE2_46_68</name>
    <dbReference type="NCBI Taxonomy" id="1618994"/>
    <lineage>
        <taxon>Bacteria</taxon>
        <taxon>Candidatus Uhriibacteriota</taxon>
    </lineage>
</organism>
<dbReference type="InterPro" id="IPR003795">
    <property type="entry name" value="DUF192"/>
</dbReference>
<dbReference type="STRING" id="1618994.UX57_C0001G0005"/>
<protein>
    <recommendedName>
        <fullName evidence="3">DUF192 domain-containing protein</fullName>
    </recommendedName>
</protein>
<reference evidence="1 2" key="1">
    <citation type="journal article" date="2015" name="Nature">
        <title>rRNA introns, odd ribosomes, and small enigmatic genomes across a large radiation of phyla.</title>
        <authorList>
            <person name="Brown C.T."/>
            <person name="Hug L.A."/>
            <person name="Thomas B.C."/>
            <person name="Sharon I."/>
            <person name="Castelle C.J."/>
            <person name="Singh A."/>
            <person name="Wilkins M.J."/>
            <person name="Williams K.H."/>
            <person name="Banfield J.F."/>
        </authorList>
    </citation>
    <scope>NUCLEOTIDE SEQUENCE [LARGE SCALE GENOMIC DNA]</scope>
</reference>
<dbReference type="PANTHER" id="PTHR37953:SF1">
    <property type="entry name" value="UPF0127 PROTEIN MJ1496"/>
    <property type="match status" value="1"/>
</dbReference>
<dbReference type="Proteomes" id="UP000034795">
    <property type="component" value="Unassembled WGS sequence"/>
</dbReference>